<name>A0A382XXF4_9ZZZZ</name>
<dbReference type="EMBL" id="UINC01170999">
    <property type="protein sequence ID" value="SVD75325.1"/>
    <property type="molecule type" value="Genomic_DNA"/>
</dbReference>
<accession>A0A382XXF4</accession>
<evidence type="ECO:0000313" key="1">
    <source>
        <dbReference type="EMBL" id="SVD75325.1"/>
    </source>
</evidence>
<sequence>MLKYGKGHCYHEEPGLGPCEIMVLWFFVDTPVTPGAYSRSTIAVPDMFLRDVLTLCTRIQVGPGTRAVIVSGL</sequence>
<dbReference type="AlphaFoldDB" id="A0A382XXF4"/>
<gene>
    <name evidence="1" type="ORF">METZ01_LOCUS428179</name>
</gene>
<protein>
    <submittedName>
        <fullName evidence="1">Uncharacterized protein</fullName>
    </submittedName>
</protein>
<proteinExistence type="predicted"/>
<reference evidence="1" key="1">
    <citation type="submission" date="2018-05" db="EMBL/GenBank/DDBJ databases">
        <authorList>
            <person name="Lanie J.A."/>
            <person name="Ng W.-L."/>
            <person name="Kazmierczak K.M."/>
            <person name="Andrzejewski T.M."/>
            <person name="Davidsen T.M."/>
            <person name="Wayne K.J."/>
            <person name="Tettelin H."/>
            <person name="Glass J.I."/>
            <person name="Rusch D."/>
            <person name="Podicherti R."/>
            <person name="Tsui H.-C.T."/>
            <person name="Winkler M.E."/>
        </authorList>
    </citation>
    <scope>NUCLEOTIDE SEQUENCE</scope>
</reference>
<organism evidence="1">
    <name type="scientific">marine metagenome</name>
    <dbReference type="NCBI Taxonomy" id="408172"/>
    <lineage>
        <taxon>unclassified sequences</taxon>
        <taxon>metagenomes</taxon>
        <taxon>ecological metagenomes</taxon>
    </lineage>
</organism>